<evidence type="ECO:0000313" key="7">
    <source>
        <dbReference type="EMBL" id="EWC63992.1"/>
    </source>
</evidence>
<feature type="transmembrane region" description="Helical" evidence="5">
    <location>
        <begin position="50"/>
        <end position="75"/>
    </location>
</feature>
<dbReference type="PANTHER" id="PTHR42910:SF1">
    <property type="entry name" value="MAJOR FACILITATOR SUPERFAMILY (MFS) PROFILE DOMAIN-CONTAINING PROTEIN"/>
    <property type="match status" value="1"/>
</dbReference>
<feature type="transmembrane region" description="Helical" evidence="5">
    <location>
        <begin position="376"/>
        <end position="396"/>
    </location>
</feature>
<feature type="transmembrane region" description="Helical" evidence="5">
    <location>
        <begin position="148"/>
        <end position="169"/>
    </location>
</feature>
<dbReference type="InterPro" id="IPR011701">
    <property type="entry name" value="MFS"/>
</dbReference>
<dbReference type="Pfam" id="PF07690">
    <property type="entry name" value="MFS_1"/>
    <property type="match status" value="1"/>
</dbReference>
<feature type="transmembrane region" description="Helical" evidence="5">
    <location>
        <begin position="21"/>
        <end position="38"/>
    </location>
</feature>
<evidence type="ECO:0000256" key="2">
    <source>
        <dbReference type="ARBA" id="ARBA00022692"/>
    </source>
</evidence>
<name>W7J4M8_9PSEU</name>
<feature type="transmembrane region" description="Helical" evidence="5">
    <location>
        <begin position="255"/>
        <end position="276"/>
    </location>
</feature>
<dbReference type="InterPro" id="IPR020846">
    <property type="entry name" value="MFS_dom"/>
</dbReference>
<dbReference type="PANTHER" id="PTHR42910">
    <property type="entry name" value="TRANSPORTER SCO4007-RELATED"/>
    <property type="match status" value="1"/>
</dbReference>
<dbReference type="Gene3D" id="1.20.1250.20">
    <property type="entry name" value="MFS general substrate transporter like domains"/>
    <property type="match status" value="1"/>
</dbReference>
<feature type="transmembrane region" description="Helical" evidence="5">
    <location>
        <begin position="87"/>
        <end position="105"/>
    </location>
</feature>
<dbReference type="GO" id="GO:0005886">
    <property type="term" value="C:plasma membrane"/>
    <property type="evidence" value="ECO:0007669"/>
    <property type="project" value="UniProtKB-SubCell"/>
</dbReference>
<feature type="domain" description="Major facilitator superfamily (MFS) profile" evidence="6">
    <location>
        <begin position="21"/>
        <end position="401"/>
    </location>
</feature>
<evidence type="ECO:0000256" key="3">
    <source>
        <dbReference type="ARBA" id="ARBA00022989"/>
    </source>
</evidence>
<dbReference type="SUPFAM" id="SSF103473">
    <property type="entry name" value="MFS general substrate transporter"/>
    <property type="match status" value="1"/>
</dbReference>
<dbReference type="Proteomes" id="UP000019277">
    <property type="component" value="Unassembled WGS sequence"/>
</dbReference>
<evidence type="ECO:0000256" key="1">
    <source>
        <dbReference type="ARBA" id="ARBA00004651"/>
    </source>
</evidence>
<evidence type="ECO:0000259" key="6">
    <source>
        <dbReference type="PROSITE" id="PS50850"/>
    </source>
</evidence>
<evidence type="ECO:0000256" key="5">
    <source>
        <dbReference type="SAM" id="Phobius"/>
    </source>
</evidence>
<keyword evidence="2 5" id="KW-0812">Transmembrane</keyword>
<keyword evidence="4 5" id="KW-0472">Membrane</keyword>
<feature type="transmembrane region" description="Helical" evidence="5">
    <location>
        <begin position="288"/>
        <end position="307"/>
    </location>
</feature>
<organism evidence="7 8">
    <name type="scientific">Actinokineospora spheciospongiae</name>
    <dbReference type="NCBI Taxonomy" id="909613"/>
    <lineage>
        <taxon>Bacteria</taxon>
        <taxon>Bacillati</taxon>
        <taxon>Actinomycetota</taxon>
        <taxon>Actinomycetes</taxon>
        <taxon>Pseudonocardiales</taxon>
        <taxon>Pseudonocardiaceae</taxon>
        <taxon>Actinokineospora</taxon>
    </lineage>
</organism>
<comment type="subcellular location">
    <subcellularLocation>
        <location evidence="1">Cell membrane</location>
        <topology evidence="1">Multi-pass membrane protein</topology>
    </subcellularLocation>
</comment>
<dbReference type="STRING" id="909613.UO65_0703"/>
<protein>
    <submittedName>
        <fullName evidence="7">MFS permease protein</fullName>
    </submittedName>
</protein>
<dbReference type="RefSeq" id="WP_233427426.1">
    <property type="nucleotide sequence ID" value="NZ_AYXG01000027.1"/>
</dbReference>
<keyword evidence="3 5" id="KW-1133">Transmembrane helix</keyword>
<dbReference type="PROSITE" id="PS50850">
    <property type="entry name" value="MFS"/>
    <property type="match status" value="1"/>
</dbReference>
<dbReference type="AlphaFoldDB" id="W7J4M8"/>
<feature type="transmembrane region" description="Helical" evidence="5">
    <location>
        <begin position="313"/>
        <end position="338"/>
    </location>
</feature>
<dbReference type="CDD" id="cd17324">
    <property type="entry name" value="MFS_NepI_like"/>
    <property type="match status" value="1"/>
</dbReference>
<dbReference type="eggNOG" id="COG2814">
    <property type="taxonomic scope" value="Bacteria"/>
</dbReference>
<dbReference type="PATRIC" id="fig|909613.9.peg.721"/>
<keyword evidence="8" id="KW-1185">Reference proteome</keyword>
<comment type="caution">
    <text evidence="7">The sequence shown here is derived from an EMBL/GenBank/DDBJ whole genome shotgun (WGS) entry which is preliminary data.</text>
</comment>
<proteinExistence type="predicted"/>
<dbReference type="EMBL" id="AYXG01000027">
    <property type="protein sequence ID" value="EWC63992.1"/>
    <property type="molecule type" value="Genomic_DNA"/>
</dbReference>
<feature type="transmembrane region" description="Helical" evidence="5">
    <location>
        <begin position="111"/>
        <end position="136"/>
    </location>
</feature>
<dbReference type="InterPro" id="IPR036259">
    <property type="entry name" value="MFS_trans_sf"/>
</dbReference>
<feature type="transmembrane region" description="Helical" evidence="5">
    <location>
        <begin position="228"/>
        <end position="249"/>
    </location>
</feature>
<accession>W7J4M8</accession>
<reference evidence="7 8" key="1">
    <citation type="journal article" date="2014" name="Genome Announc.">
        <title>Draft Genome Sequence of the Antitrypanosomally Active Sponge-Associated Bacterium Actinokineospora sp. Strain EG49.</title>
        <authorList>
            <person name="Harjes J."/>
            <person name="Ryu T."/>
            <person name="Abdelmohsen U.R."/>
            <person name="Moitinho-Silva L."/>
            <person name="Horn H."/>
            <person name="Ravasi T."/>
            <person name="Hentschel U."/>
        </authorList>
    </citation>
    <scope>NUCLEOTIDE SEQUENCE [LARGE SCALE GENOMIC DNA]</scope>
    <source>
        <strain evidence="7 8">EG49</strain>
    </source>
</reference>
<evidence type="ECO:0000256" key="4">
    <source>
        <dbReference type="ARBA" id="ARBA00023136"/>
    </source>
</evidence>
<dbReference type="GO" id="GO:0022857">
    <property type="term" value="F:transmembrane transporter activity"/>
    <property type="evidence" value="ECO:0007669"/>
    <property type="project" value="InterPro"/>
</dbReference>
<accession>A0A8E3BFQ1</accession>
<gene>
    <name evidence="7" type="ORF">UO65_0703</name>
</gene>
<evidence type="ECO:0000313" key="8">
    <source>
        <dbReference type="Proteomes" id="UP000019277"/>
    </source>
</evidence>
<sequence>MAKTASAPRRAEPGAGMSERMVALFAVAGGLAVANIYYAQPLLTAIAAEFGVGSATAALLVTVTTAGYALGLALVVPLADVLNRRRLVVTLLSVVAAVQAASAFAPSVGVLTAISAVLGVSAVVAPLMVAFGATLADDRQRGRVTGTVMSGVLIGVLLARTGGGLIAEVAGDWRAVYLVAAVLMVVLAAVLHRTLPDVPVATRMRYPALLRSVVSIVREEPVLRLRCAYGFLCFAGFSAFWASSAFLLAGEPYRFGEAVIGAFGLLGAIGAYAARVTGRFLDRGWEKATTGTLLVLLLLSWGVLALGGGTWPVALVVGVLLLDLAVQGVQVTNLGTVYALRPEARSRITMAYTGTYFLGGAAGSALSGAAYAAAGWPAVCLVGAVLALAAVVLWAIQTLRRTR</sequence>
<feature type="transmembrane region" description="Helical" evidence="5">
    <location>
        <begin position="350"/>
        <end position="370"/>
    </location>
</feature>
<feature type="transmembrane region" description="Helical" evidence="5">
    <location>
        <begin position="175"/>
        <end position="195"/>
    </location>
</feature>